<proteinExistence type="predicted"/>
<protein>
    <submittedName>
        <fullName evidence="2">Uncharacterized protein</fullName>
    </submittedName>
</protein>
<sequence length="132" mass="14110">MITPPFYLVSANQQQSSDEWHGSTGSSSCSNSEDPFIYSGSPLHSCRGQRSERCECVTHYYGDDLVGGTHLDPADSVLIPAAEVFTLGHDIIISVSGEQLGHAPDQDGCASGGWGFSCFHTWDLTPANHHGA</sequence>
<dbReference type="Proteomes" id="UP001482620">
    <property type="component" value="Unassembled WGS sequence"/>
</dbReference>
<accession>A0ABV0VM08</accession>
<feature type="compositionally biased region" description="Low complexity" evidence="1">
    <location>
        <begin position="23"/>
        <end position="32"/>
    </location>
</feature>
<reference evidence="2 3" key="1">
    <citation type="submission" date="2021-06" db="EMBL/GenBank/DDBJ databases">
        <authorList>
            <person name="Palmer J.M."/>
        </authorList>
    </citation>
    <scope>NUCLEOTIDE SEQUENCE [LARGE SCALE GENOMIC DNA]</scope>
    <source>
        <strain evidence="3">if_2019</strain>
        <tissue evidence="2">Muscle</tissue>
    </source>
</reference>
<organism evidence="2 3">
    <name type="scientific">Ilyodon furcidens</name>
    <name type="common">goldbreast splitfin</name>
    <dbReference type="NCBI Taxonomy" id="33524"/>
    <lineage>
        <taxon>Eukaryota</taxon>
        <taxon>Metazoa</taxon>
        <taxon>Chordata</taxon>
        <taxon>Craniata</taxon>
        <taxon>Vertebrata</taxon>
        <taxon>Euteleostomi</taxon>
        <taxon>Actinopterygii</taxon>
        <taxon>Neopterygii</taxon>
        <taxon>Teleostei</taxon>
        <taxon>Neoteleostei</taxon>
        <taxon>Acanthomorphata</taxon>
        <taxon>Ovalentaria</taxon>
        <taxon>Atherinomorphae</taxon>
        <taxon>Cyprinodontiformes</taxon>
        <taxon>Goodeidae</taxon>
        <taxon>Ilyodon</taxon>
    </lineage>
</organism>
<evidence type="ECO:0000313" key="3">
    <source>
        <dbReference type="Proteomes" id="UP001482620"/>
    </source>
</evidence>
<feature type="region of interest" description="Disordered" evidence="1">
    <location>
        <begin position="13"/>
        <end position="33"/>
    </location>
</feature>
<evidence type="ECO:0000256" key="1">
    <source>
        <dbReference type="SAM" id="MobiDB-lite"/>
    </source>
</evidence>
<comment type="caution">
    <text evidence="2">The sequence shown here is derived from an EMBL/GenBank/DDBJ whole genome shotgun (WGS) entry which is preliminary data.</text>
</comment>
<evidence type="ECO:0000313" key="2">
    <source>
        <dbReference type="EMBL" id="MEQ2257757.1"/>
    </source>
</evidence>
<dbReference type="EMBL" id="JAHRIQ010113223">
    <property type="protein sequence ID" value="MEQ2257757.1"/>
    <property type="molecule type" value="Genomic_DNA"/>
</dbReference>
<name>A0ABV0VM08_9TELE</name>
<keyword evidence="3" id="KW-1185">Reference proteome</keyword>
<gene>
    <name evidence="2" type="ORF">ILYODFUR_038021</name>
</gene>